<feature type="transmembrane region" description="Helical" evidence="2">
    <location>
        <begin position="45"/>
        <end position="63"/>
    </location>
</feature>
<organism evidence="3 4">
    <name type="scientific">Pleurotus ostreatus</name>
    <name type="common">Oyster mushroom</name>
    <name type="synonym">White-rot fungus</name>
    <dbReference type="NCBI Taxonomy" id="5322"/>
    <lineage>
        <taxon>Eukaryota</taxon>
        <taxon>Fungi</taxon>
        <taxon>Dikarya</taxon>
        <taxon>Basidiomycota</taxon>
        <taxon>Agaricomycotina</taxon>
        <taxon>Agaricomycetes</taxon>
        <taxon>Agaricomycetidae</taxon>
        <taxon>Agaricales</taxon>
        <taxon>Pleurotineae</taxon>
        <taxon>Pleurotaceae</taxon>
        <taxon>Pleurotus</taxon>
    </lineage>
</organism>
<evidence type="ECO:0000256" key="2">
    <source>
        <dbReference type="SAM" id="Phobius"/>
    </source>
</evidence>
<proteinExistence type="predicted"/>
<feature type="compositionally biased region" description="Low complexity" evidence="1">
    <location>
        <begin position="81"/>
        <end position="90"/>
    </location>
</feature>
<dbReference type="Proteomes" id="UP000623687">
    <property type="component" value="Unassembled WGS sequence"/>
</dbReference>
<feature type="region of interest" description="Disordered" evidence="1">
    <location>
        <begin position="76"/>
        <end position="117"/>
    </location>
</feature>
<evidence type="ECO:0000313" key="4">
    <source>
        <dbReference type="Proteomes" id="UP000623687"/>
    </source>
</evidence>
<sequence>MARDPLPSLYRKPKQADIKRDPKPHLKQPSYHLQELRIKMQFKSILAIAACVSVIFVMAAPVVELNNDVDATNVQEIDAQNRNGSGNRNSGNGGNGGVRGNGGNGGNIGGNRNNNRK</sequence>
<dbReference type="VEuPathDB" id="FungiDB:PC9H_007154"/>
<feature type="region of interest" description="Disordered" evidence="1">
    <location>
        <begin position="1"/>
        <end position="28"/>
    </location>
</feature>
<keyword evidence="2" id="KW-1133">Transmembrane helix</keyword>
<gene>
    <name evidence="3" type="ORF">PC9H_007154</name>
</gene>
<feature type="compositionally biased region" description="Gly residues" evidence="1">
    <location>
        <begin position="91"/>
        <end position="109"/>
    </location>
</feature>
<dbReference type="EMBL" id="JACETU010000005">
    <property type="protein sequence ID" value="KAF7427937.1"/>
    <property type="molecule type" value="Genomic_DNA"/>
</dbReference>
<name>A0A8H7DR93_PLEOS</name>
<evidence type="ECO:0000313" key="3">
    <source>
        <dbReference type="EMBL" id="KAF7427937.1"/>
    </source>
</evidence>
<keyword evidence="4" id="KW-1185">Reference proteome</keyword>
<protein>
    <submittedName>
        <fullName evidence="3">Uncharacterized protein</fullName>
    </submittedName>
</protein>
<dbReference type="AlphaFoldDB" id="A0A8H7DR93"/>
<dbReference type="GeneID" id="59376972"/>
<evidence type="ECO:0000256" key="1">
    <source>
        <dbReference type="SAM" id="MobiDB-lite"/>
    </source>
</evidence>
<feature type="compositionally biased region" description="Basic and acidic residues" evidence="1">
    <location>
        <begin position="14"/>
        <end position="24"/>
    </location>
</feature>
<accession>A0A8H7DR93</accession>
<keyword evidence="2" id="KW-0472">Membrane</keyword>
<keyword evidence="2" id="KW-0812">Transmembrane</keyword>
<comment type="caution">
    <text evidence="3">The sequence shown here is derived from an EMBL/GenBank/DDBJ whole genome shotgun (WGS) entry which is preliminary data.</text>
</comment>
<reference evidence="3" key="1">
    <citation type="submission" date="2019-07" db="EMBL/GenBank/DDBJ databases">
        <authorList>
            <person name="Palmer J.M."/>
        </authorList>
    </citation>
    <scope>NUCLEOTIDE SEQUENCE</scope>
    <source>
        <strain evidence="3">PC9</strain>
    </source>
</reference>
<dbReference type="RefSeq" id="XP_036630309.1">
    <property type="nucleotide sequence ID" value="XM_036776689.1"/>
</dbReference>